<feature type="compositionally biased region" description="Basic and acidic residues" evidence="8">
    <location>
        <begin position="168"/>
        <end position="185"/>
    </location>
</feature>
<dbReference type="SMART" id="SM00355">
    <property type="entry name" value="ZnF_C2H2"/>
    <property type="match status" value="4"/>
</dbReference>
<feature type="compositionally biased region" description="Acidic residues" evidence="8">
    <location>
        <begin position="127"/>
        <end position="142"/>
    </location>
</feature>
<accession>A0A4R0RGW4</accession>
<evidence type="ECO:0000256" key="1">
    <source>
        <dbReference type="ARBA" id="ARBA00004123"/>
    </source>
</evidence>
<dbReference type="InterPro" id="IPR013087">
    <property type="entry name" value="Znf_C2H2_type"/>
</dbReference>
<dbReference type="Gene3D" id="3.30.160.60">
    <property type="entry name" value="Classic Zinc Finger"/>
    <property type="match status" value="4"/>
</dbReference>
<feature type="region of interest" description="Disordered" evidence="8">
    <location>
        <begin position="113"/>
        <end position="144"/>
    </location>
</feature>
<feature type="region of interest" description="Disordered" evidence="8">
    <location>
        <begin position="358"/>
        <end position="395"/>
    </location>
</feature>
<evidence type="ECO:0000256" key="2">
    <source>
        <dbReference type="ARBA" id="ARBA00022723"/>
    </source>
</evidence>
<evidence type="ECO:0000256" key="5">
    <source>
        <dbReference type="ARBA" id="ARBA00022833"/>
    </source>
</evidence>
<keyword evidence="11" id="KW-1185">Reference proteome</keyword>
<feature type="domain" description="C2H2-type" evidence="9">
    <location>
        <begin position="456"/>
        <end position="485"/>
    </location>
</feature>
<feature type="compositionally biased region" description="Polar residues" evidence="8">
    <location>
        <begin position="206"/>
        <end position="215"/>
    </location>
</feature>
<dbReference type="PANTHER" id="PTHR23235">
    <property type="entry name" value="KRUEPPEL-LIKE TRANSCRIPTION FACTOR"/>
    <property type="match status" value="1"/>
</dbReference>
<dbReference type="AlphaFoldDB" id="A0A4R0RGW4"/>
<evidence type="ECO:0000313" key="10">
    <source>
        <dbReference type="EMBL" id="TCD66023.1"/>
    </source>
</evidence>
<evidence type="ECO:0000256" key="8">
    <source>
        <dbReference type="SAM" id="MobiDB-lite"/>
    </source>
</evidence>
<feature type="region of interest" description="Disordered" evidence="8">
    <location>
        <begin position="1"/>
        <end position="42"/>
    </location>
</feature>
<dbReference type="FunFam" id="3.30.160.60:FF:002343">
    <property type="entry name" value="Zinc finger protein 33A"/>
    <property type="match status" value="1"/>
</dbReference>
<dbReference type="STRING" id="92696.A0A4R0RGW4"/>
<dbReference type="InterPro" id="IPR036236">
    <property type="entry name" value="Znf_C2H2_sf"/>
</dbReference>
<dbReference type="FunFam" id="3.30.160.60:FF:000624">
    <property type="entry name" value="zinc finger protein 697"/>
    <property type="match status" value="1"/>
</dbReference>
<feature type="compositionally biased region" description="Low complexity" evidence="8">
    <location>
        <begin position="362"/>
        <end position="383"/>
    </location>
</feature>
<keyword evidence="6" id="KW-0539">Nucleus</keyword>
<evidence type="ECO:0000313" key="11">
    <source>
        <dbReference type="Proteomes" id="UP000292702"/>
    </source>
</evidence>
<dbReference type="EMBL" id="RWJN01000153">
    <property type="protein sequence ID" value="TCD66023.1"/>
    <property type="molecule type" value="Genomic_DNA"/>
</dbReference>
<dbReference type="GO" id="GO:0000981">
    <property type="term" value="F:DNA-binding transcription factor activity, RNA polymerase II-specific"/>
    <property type="evidence" value="ECO:0007669"/>
    <property type="project" value="UniProtKB-ARBA"/>
</dbReference>
<dbReference type="GO" id="GO:0005634">
    <property type="term" value="C:nucleus"/>
    <property type="evidence" value="ECO:0007669"/>
    <property type="project" value="UniProtKB-SubCell"/>
</dbReference>
<keyword evidence="3" id="KW-0677">Repeat</keyword>
<dbReference type="PANTHER" id="PTHR23235:SF120">
    <property type="entry name" value="KRUPPEL-LIKE FACTOR 15"/>
    <property type="match status" value="1"/>
</dbReference>
<dbReference type="Pfam" id="PF00096">
    <property type="entry name" value="zf-C2H2"/>
    <property type="match status" value="4"/>
</dbReference>
<proteinExistence type="predicted"/>
<dbReference type="GO" id="GO:0000978">
    <property type="term" value="F:RNA polymerase II cis-regulatory region sequence-specific DNA binding"/>
    <property type="evidence" value="ECO:0007669"/>
    <property type="project" value="TreeGrafter"/>
</dbReference>
<feature type="compositionally biased region" description="Acidic residues" evidence="8">
    <location>
        <begin position="578"/>
        <end position="595"/>
    </location>
</feature>
<feature type="domain" description="C2H2-type" evidence="9">
    <location>
        <begin position="426"/>
        <end position="455"/>
    </location>
</feature>
<evidence type="ECO:0000259" key="9">
    <source>
        <dbReference type="PROSITE" id="PS50157"/>
    </source>
</evidence>
<protein>
    <recommendedName>
        <fullName evidence="9">C2H2-type domain-containing protein</fullName>
    </recommendedName>
</protein>
<feature type="region of interest" description="Disordered" evidence="8">
    <location>
        <begin position="320"/>
        <end position="343"/>
    </location>
</feature>
<feature type="region of interest" description="Disordered" evidence="8">
    <location>
        <begin position="555"/>
        <end position="639"/>
    </location>
</feature>
<keyword evidence="2" id="KW-0479">Metal-binding</keyword>
<evidence type="ECO:0000256" key="7">
    <source>
        <dbReference type="PROSITE-ProRule" id="PRU00042"/>
    </source>
</evidence>
<feature type="domain" description="C2H2-type" evidence="9">
    <location>
        <begin position="486"/>
        <end position="515"/>
    </location>
</feature>
<comment type="subcellular location">
    <subcellularLocation>
        <location evidence="1">Nucleus</location>
    </subcellularLocation>
</comment>
<dbReference type="SUPFAM" id="SSF57667">
    <property type="entry name" value="beta-beta-alpha zinc fingers"/>
    <property type="match status" value="2"/>
</dbReference>
<dbReference type="FunFam" id="3.30.160.60:FF:000125">
    <property type="entry name" value="Putative zinc finger protein 143"/>
    <property type="match status" value="1"/>
</dbReference>
<keyword evidence="5" id="KW-0862">Zinc</keyword>
<gene>
    <name evidence="10" type="ORF">EIP91_001923</name>
</gene>
<feature type="region of interest" description="Disordered" evidence="8">
    <location>
        <begin position="162"/>
        <end position="222"/>
    </location>
</feature>
<feature type="compositionally biased region" description="Pro residues" evidence="8">
    <location>
        <begin position="1"/>
        <end position="10"/>
    </location>
</feature>
<organism evidence="10 11">
    <name type="scientific">Steccherinum ochraceum</name>
    <dbReference type="NCBI Taxonomy" id="92696"/>
    <lineage>
        <taxon>Eukaryota</taxon>
        <taxon>Fungi</taxon>
        <taxon>Dikarya</taxon>
        <taxon>Basidiomycota</taxon>
        <taxon>Agaricomycotina</taxon>
        <taxon>Agaricomycetes</taxon>
        <taxon>Polyporales</taxon>
        <taxon>Steccherinaceae</taxon>
        <taxon>Steccherinum</taxon>
    </lineage>
</organism>
<dbReference type="FunFam" id="3.30.160.60:FF:000512">
    <property type="entry name" value="zinc finger protein 197 isoform X1"/>
    <property type="match status" value="1"/>
</dbReference>
<evidence type="ECO:0000256" key="6">
    <source>
        <dbReference type="ARBA" id="ARBA00023242"/>
    </source>
</evidence>
<comment type="caution">
    <text evidence="10">The sequence shown here is derived from an EMBL/GenBank/DDBJ whole genome shotgun (WGS) entry which is preliminary data.</text>
</comment>
<name>A0A4R0RGW4_9APHY</name>
<dbReference type="PROSITE" id="PS00028">
    <property type="entry name" value="ZINC_FINGER_C2H2_1"/>
    <property type="match status" value="4"/>
</dbReference>
<evidence type="ECO:0000256" key="3">
    <source>
        <dbReference type="ARBA" id="ARBA00022737"/>
    </source>
</evidence>
<reference evidence="10 11" key="1">
    <citation type="submission" date="2018-11" db="EMBL/GenBank/DDBJ databases">
        <title>Genome assembly of Steccherinum ochraceum LE-BIN_3174, the white-rot fungus of the Steccherinaceae family (The Residual Polyporoid clade, Polyporales, Basidiomycota).</title>
        <authorList>
            <person name="Fedorova T.V."/>
            <person name="Glazunova O.A."/>
            <person name="Landesman E.O."/>
            <person name="Moiseenko K.V."/>
            <person name="Psurtseva N.V."/>
            <person name="Savinova O.S."/>
            <person name="Shakhova N.V."/>
            <person name="Tyazhelova T.V."/>
            <person name="Vasina D.V."/>
        </authorList>
    </citation>
    <scope>NUCLEOTIDE SEQUENCE [LARGE SCALE GENOMIC DNA]</scope>
    <source>
        <strain evidence="10 11">LE-BIN_3174</strain>
    </source>
</reference>
<dbReference type="GO" id="GO:0008270">
    <property type="term" value="F:zinc ion binding"/>
    <property type="evidence" value="ECO:0007669"/>
    <property type="project" value="UniProtKB-KW"/>
</dbReference>
<keyword evidence="4 7" id="KW-0863">Zinc-finger</keyword>
<feature type="domain" description="C2H2-type" evidence="9">
    <location>
        <begin position="398"/>
        <end position="425"/>
    </location>
</feature>
<evidence type="ECO:0000256" key="4">
    <source>
        <dbReference type="ARBA" id="ARBA00022771"/>
    </source>
</evidence>
<dbReference type="PROSITE" id="PS50157">
    <property type="entry name" value="ZINC_FINGER_C2H2_2"/>
    <property type="match status" value="4"/>
</dbReference>
<dbReference type="OrthoDB" id="654211at2759"/>
<sequence>MSNPFSPPQQPILYTLDPPSRHHASHTGVSRPHGSYTMDHEEHGPVLDLSDVVHETIAEDDDNPLSDDDALSPTYHAPALVLDPSLNEVLQGDHHLQGSGFVEQLEREIATLLNRGSASSNSRRLDEGEDEDEGRGEDESPVDELNFPGLAAFLQAAHAQAEVQRAAEANHPELVRQKEERERVKKTTRSAPAFHSLTADDPKPTAGTSGSSPGTDISEYLFDDGLDDSETEVARVVATDPLVIPAPSTSALADPHIAPAAPSDFSDINDIFSHLTHLAHDHDGDHDRARIPISHPAGLPPFAGISHHPGNHVASRIGSTTTPPIPPPLASGSRYPLPQPHLSYQPIHIPPALDEFVNDAAGVSSPSGPGTGSENESGQNSESKPAAADAQDKGVKMHTCELCNKSFTRRSDMQRHMRIHTGERPFLCPAPGCGKTFIQRSALHVHQRVHTGEKPHTCEYPGCGRTFSDSSSLARHRRTHTGKRPYKCEDAACPKTFTRRTTLTAHMRTHDPNWEPDPNIKYSFKVKRARTDTNESGDEGLEESVKAITALLSQADDAQSHHQQHSHVTHPQGRREYDDEGEPESEGDGDGDESSGADFGLGGVVHNTSGIRGDDRASSGGGGGSERVVRIVEEEDDDEVDVDEFPIPLRTRKGKEPVGVVGVKRKRNVVE</sequence>
<dbReference type="Proteomes" id="UP000292702">
    <property type="component" value="Unassembled WGS sequence"/>
</dbReference>